<dbReference type="GO" id="GO:0005744">
    <property type="term" value="C:TIM23 mitochondrial import inner membrane translocase complex"/>
    <property type="evidence" value="ECO:0007669"/>
    <property type="project" value="InterPro"/>
</dbReference>
<dbReference type="RefSeq" id="XP_031024851.1">
    <property type="nucleotide sequence ID" value="XM_031169176.1"/>
</dbReference>
<sequence length="134" mass="14754">MSLPRIISQVVFLGAQILGRAFVEAYKQAAANAAKNAATNAASRSADAITRTTGMTIEEAAQILNVKREANLEEVMKKYEHLFKSNEPSTGGSFYIQSKVFRARERLEMEFKERGIPLEEAAEAKPPQPTPPSQ</sequence>
<evidence type="ECO:0000256" key="9">
    <source>
        <dbReference type="ARBA" id="ARBA00023128"/>
    </source>
</evidence>
<accession>A0A507C4I1</accession>
<protein>
    <recommendedName>
        <fullName evidence="4">Mitochondrial import inner membrane translocase subunit TIM16</fullName>
    </recommendedName>
    <alternativeName>
        <fullName evidence="3">Mitochondrial import inner membrane translocase subunit tim16</fullName>
    </alternativeName>
    <alternativeName>
        <fullName evidence="11 12">Presequence translocated-associated motor subunit PAM16</fullName>
    </alternativeName>
</protein>
<evidence type="ECO:0000256" key="12">
    <source>
        <dbReference type="ARBA" id="ARBA00031407"/>
    </source>
</evidence>
<keyword evidence="9" id="KW-0496">Mitochondrion</keyword>
<dbReference type="EMBL" id="QEAO01000016">
    <property type="protein sequence ID" value="TPX34009.1"/>
    <property type="molecule type" value="Genomic_DNA"/>
</dbReference>
<dbReference type="Gene3D" id="1.10.287.110">
    <property type="entry name" value="DnaJ domain"/>
    <property type="match status" value="1"/>
</dbReference>
<dbReference type="Pfam" id="PF03656">
    <property type="entry name" value="Pam16"/>
    <property type="match status" value="1"/>
</dbReference>
<evidence type="ECO:0000256" key="13">
    <source>
        <dbReference type="SAM" id="MobiDB-lite"/>
    </source>
</evidence>
<dbReference type="GeneID" id="42004473"/>
<keyword evidence="10" id="KW-0472">Membrane</keyword>
<gene>
    <name evidence="14" type="ORF">SmJEL517_g03248</name>
</gene>
<evidence type="ECO:0000313" key="14">
    <source>
        <dbReference type="EMBL" id="TPX34009.1"/>
    </source>
</evidence>
<dbReference type="InterPro" id="IPR005341">
    <property type="entry name" value="Tim16"/>
</dbReference>
<evidence type="ECO:0000256" key="5">
    <source>
        <dbReference type="ARBA" id="ARBA00022448"/>
    </source>
</evidence>
<evidence type="ECO:0000256" key="7">
    <source>
        <dbReference type="ARBA" id="ARBA00022927"/>
    </source>
</evidence>
<dbReference type="Proteomes" id="UP000319731">
    <property type="component" value="Unassembled WGS sequence"/>
</dbReference>
<comment type="subcellular location">
    <subcellularLocation>
        <location evidence="1">Mitochondrion inner membrane</location>
        <topology evidence="1">Peripheral membrane protein</topology>
    </subcellularLocation>
</comment>
<dbReference type="AlphaFoldDB" id="A0A507C4I1"/>
<dbReference type="GO" id="GO:0030150">
    <property type="term" value="P:protein import into mitochondrial matrix"/>
    <property type="evidence" value="ECO:0007669"/>
    <property type="project" value="InterPro"/>
</dbReference>
<comment type="similarity">
    <text evidence="2">Belongs to the TIM16/PAM16 family.</text>
</comment>
<feature type="region of interest" description="Disordered" evidence="13">
    <location>
        <begin position="113"/>
        <end position="134"/>
    </location>
</feature>
<keyword evidence="6" id="KW-0999">Mitochondrion inner membrane</keyword>
<keyword evidence="15" id="KW-1185">Reference proteome</keyword>
<evidence type="ECO:0000256" key="4">
    <source>
        <dbReference type="ARBA" id="ARBA00020721"/>
    </source>
</evidence>
<keyword evidence="7" id="KW-0653">Protein transport</keyword>
<name>A0A507C4I1_9FUNG</name>
<dbReference type="STRING" id="1806994.A0A507C4I1"/>
<dbReference type="OrthoDB" id="10262892at2759"/>
<keyword evidence="8" id="KW-0811">Translocation</keyword>
<organism evidence="14 15">
    <name type="scientific">Synchytrium microbalum</name>
    <dbReference type="NCBI Taxonomy" id="1806994"/>
    <lineage>
        <taxon>Eukaryota</taxon>
        <taxon>Fungi</taxon>
        <taxon>Fungi incertae sedis</taxon>
        <taxon>Chytridiomycota</taxon>
        <taxon>Chytridiomycota incertae sedis</taxon>
        <taxon>Chytridiomycetes</taxon>
        <taxon>Synchytriales</taxon>
        <taxon>Synchytriaceae</taxon>
        <taxon>Synchytrium</taxon>
    </lineage>
</organism>
<comment type="caution">
    <text evidence="14">The sequence shown here is derived from an EMBL/GenBank/DDBJ whole genome shotgun (WGS) entry which is preliminary data.</text>
</comment>
<dbReference type="InterPro" id="IPR036869">
    <property type="entry name" value="J_dom_sf"/>
</dbReference>
<dbReference type="FunFam" id="1.10.287.110:FF:000006">
    <property type="entry name" value="Import inner membrane translocase subunit TIM16"/>
    <property type="match status" value="1"/>
</dbReference>
<evidence type="ECO:0000256" key="10">
    <source>
        <dbReference type="ARBA" id="ARBA00023136"/>
    </source>
</evidence>
<evidence type="ECO:0000256" key="8">
    <source>
        <dbReference type="ARBA" id="ARBA00023010"/>
    </source>
</evidence>
<keyword evidence="5" id="KW-0813">Transport</keyword>
<evidence type="ECO:0000256" key="2">
    <source>
        <dbReference type="ARBA" id="ARBA00008817"/>
    </source>
</evidence>
<dbReference type="PANTHER" id="PTHR12388:SF0">
    <property type="entry name" value="MITOCHONDRIAL IMPORT INNER MEMBRANE TRANSLOCASE SUBUNIT TIM16"/>
    <property type="match status" value="1"/>
</dbReference>
<proteinExistence type="inferred from homology"/>
<dbReference type="PANTHER" id="PTHR12388">
    <property type="entry name" value="MITOCHONDRIA ASSOCIATED GRANULOCYTE MACROPHAGE CSF SIGNALING MOLECULE"/>
    <property type="match status" value="1"/>
</dbReference>
<evidence type="ECO:0000256" key="3">
    <source>
        <dbReference type="ARBA" id="ARBA00013571"/>
    </source>
</evidence>
<evidence type="ECO:0000256" key="6">
    <source>
        <dbReference type="ARBA" id="ARBA00022792"/>
    </source>
</evidence>
<reference evidence="14 15" key="1">
    <citation type="journal article" date="2019" name="Sci. Rep.">
        <title>Comparative genomics of chytrid fungi reveal insights into the obligate biotrophic and pathogenic lifestyle of Synchytrium endobioticum.</title>
        <authorList>
            <person name="van de Vossenberg B.T.L.H."/>
            <person name="Warris S."/>
            <person name="Nguyen H.D.T."/>
            <person name="van Gent-Pelzer M.P.E."/>
            <person name="Joly D.L."/>
            <person name="van de Geest H.C."/>
            <person name="Bonants P.J.M."/>
            <person name="Smith D.S."/>
            <person name="Levesque C.A."/>
            <person name="van der Lee T.A.J."/>
        </authorList>
    </citation>
    <scope>NUCLEOTIDE SEQUENCE [LARGE SCALE GENOMIC DNA]</scope>
    <source>
        <strain evidence="14 15">JEL517</strain>
    </source>
</reference>
<evidence type="ECO:0000256" key="1">
    <source>
        <dbReference type="ARBA" id="ARBA00004637"/>
    </source>
</evidence>
<evidence type="ECO:0000256" key="11">
    <source>
        <dbReference type="ARBA" id="ARBA00030422"/>
    </source>
</evidence>
<evidence type="ECO:0000313" key="15">
    <source>
        <dbReference type="Proteomes" id="UP000319731"/>
    </source>
</evidence>